<feature type="domain" description="Glutamine amidotransferase type-2" evidence="3">
    <location>
        <begin position="2"/>
        <end position="251"/>
    </location>
</feature>
<proteinExistence type="inferred from homology"/>
<dbReference type="PANTHER" id="PTHR43187:SF2">
    <property type="entry name" value="GAMMA-GLUTAMYL-HERCYNYLCYSTEINE SULFOXIDE HYDROLASE"/>
    <property type="match status" value="1"/>
</dbReference>
<dbReference type="Proteomes" id="UP001167160">
    <property type="component" value="Unassembled WGS sequence"/>
</dbReference>
<dbReference type="InterPro" id="IPR017808">
    <property type="entry name" value="EgtC"/>
</dbReference>
<keyword evidence="5" id="KW-1185">Reference proteome</keyword>
<evidence type="ECO:0000256" key="1">
    <source>
        <dbReference type="ARBA" id="ARBA00022962"/>
    </source>
</evidence>
<accession>A0ABT0XAW3</accession>
<organism evidence="4 5">
    <name type="scientific">Streptomyces meridianus</name>
    <dbReference type="NCBI Taxonomy" id="2938945"/>
    <lineage>
        <taxon>Bacteria</taxon>
        <taxon>Bacillati</taxon>
        <taxon>Actinomycetota</taxon>
        <taxon>Actinomycetes</taxon>
        <taxon>Kitasatosporales</taxon>
        <taxon>Streptomycetaceae</taxon>
        <taxon>Streptomyces</taxon>
    </lineage>
</organism>
<comment type="pathway">
    <text evidence="2">Amino-acid biosynthesis; ergothioneine biosynthesis.</text>
</comment>
<dbReference type="Pfam" id="PF13230">
    <property type="entry name" value="GATase_4"/>
    <property type="match status" value="1"/>
</dbReference>
<dbReference type="HAMAP" id="MF_02036">
    <property type="entry name" value="EgtC"/>
    <property type="match status" value="1"/>
</dbReference>
<dbReference type="RefSeq" id="WP_251417707.1">
    <property type="nucleotide sequence ID" value="NZ_JAMQGM010000045.1"/>
</dbReference>
<dbReference type="InterPro" id="IPR029055">
    <property type="entry name" value="Ntn_hydrolases_N"/>
</dbReference>
<evidence type="ECO:0000259" key="3">
    <source>
        <dbReference type="PROSITE" id="PS51278"/>
    </source>
</evidence>
<dbReference type="InterPro" id="IPR032889">
    <property type="entry name" value="EgtC_Actinobacteria"/>
</dbReference>
<dbReference type="EC" id="3.5.1.118" evidence="2"/>
<dbReference type="NCBIfam" id="TIGR03442">
    <property type="entry name" value="ergothioneine biosynthesis protein EgtC"/>
    <property type="match status" value="1"/>
</dbReference>
<dbReference type="CDD" id="cd01908">
    <property type="entry name" value="YafJ"/>
    <property type="match status" value="1"/>
</dbReference>
<dbReference type="PANTHER" id="PTHR43187">
    <property type="entry name" value="GLUTAMINE AMIDOTRANSFERASE DUG3-RELATED"/>
    <property type="match status" value="1"/>
</dbReference>
<sequence length="251" mass="26544">MCRHLAYAGPATALRDVLTEPPHALYRQSWAPRMQRYGTVNADGFGVGWYAPGDPVPARYRRRGPIWADPSFADLARVVRTGALLAAVRDATESGADGEAAAAPFASGPWLFSHNGALTGWPGSAAGLASGLPAHELLQLEARCDSALVWALVLHRLREGDSLGQALVDTVTELHAAAPGSRLNLLLTDGVSVAATAWGDTLWYSAGPAGGTVVASEPYDDDPCWAEVPDRTLLFADRTDVLLTPLKEPAP</sequence>
<dbReference type="PROSITE" id="PS51278">
    <property type="entry name" value="GATASE_TYPE_2"/>
    <property type="match status" value="1"/>
</dbReference>
<evidence type="ECO:0000256" key="2">
    <source>
        <dbReference type="HAMAP-Rule" id="MF_02036"/>
    </source>
</evidence>
<protein>
    <recommendedName>
        <fullName evidence="2">Gamma-glutamyl-hercynylcysteine sulfoxide hydrolase</fullName>
        <ecNumber evidence="2">3.5.1.118</ecNumber>
    </recommendedName>
    <alternativeName>
        <fullName evidence="2">Gamma-glutamyl hercynylcysteine S-oxide hydrolase</fullName>
    </alternativeName>
</protein>
<dbReference type="SUPFAM" id="SSF56235">
    <property type="entry name" value="N-terminal nucleophile aminohydrolases (Ntn hydrolases)"/>
    <property type="match status" value="1"/>
</dbReference>
<evidence type="ECO:0000313" key="4">
    <source>
        <dbReference type="EMBL" id="MCM2579655.1"/>
    </source>
</evidence>
<gene>
    <name evidence="2 4" type="primary">egtC</name>
    <name evidence="4" type="ORF">M1E25_20265</name>
</gene>
<comment type="function">
    <text evidence="2">Catalyzes the hydrolysis of the gamma-glutamyl amide bond of hercynyl-gamma-L-glutamyl-L-cysteine sulfoxide to produce hercynylcysteine sulfoxide, a step in the biosynthesis pathway of ergothioneine.</text>
</comment>
<keyword evidence="2" id="KW-0378">Hydrolase</keyword>
<comment type="caution">
    <text evidence="4">The sequence shown here is derived from an EMBL/GenBank/DDBJ whole genome shotgun (WGS) entry which is preliminary data.</text>
</comment>
<dbReference type="InterPro" id="IPR017932">
    <property type="entry name" value="GATase_2_dom"/>
</dbReference>
<evidence type="ECO:0000313" key="5">
    <source>
        <dbReference type="Proteomes" id="UP001167160"/>
    </source>
</evidence>
<comment type="catalytic activity">
    <reaction evidence="2">
        <text>gamma-L-glutamyl-hercynylcysteine S-oxide + H2O = S-(hercyn-2-yl)-L-cysteine S-oxide + L-glutamate</text>
        <dbReference type="Rhea" id="RHEA:42684"/>
        <dbReference type="ChEBI" id="CHEBI:15377"/>
        <dbReference type="ChEBI" id="CHEBI:29985"/>
        <dbReference type="ChEBI" id="CHEBI:82703"/>
        <dbReference type="ChEBI" id="CHEBI:82706"/>
        <dbReference type="EC" id="3.5.1.118"/>
    </reaction>
</comment>
<name>A0ABT0XAW3_9ACTN</name>
<reference evidence="4" key="1">
    <citation type="journal article" date="2023" name="Int. J. Syst. Evol. Microbiol.">
        <title>Streptomyces meridianus sp. nov. isolated from brackish water of the Tagus estuary in Alcochete, Portugal.</title>
        <authorList>
            <person name="Santos J.D.N."/>
            <person name="Klimek D."/>
            <person name="Calusinska M."/>
            <person name="Lobo Da Cunha A."/>
            <person name="Catita J."/>
            <person name="Goncalves H."/>
            <person name="Gonzalez I."/>
            <person name="Reyes F."/>
            <person name="Lage O.M."/>
        </authorList>
    </citation>
    <scope>NUCLEOTIDE SEQUENCE</scope>
    <source>
        <strain evidence="4">MTZ3.1</strain>
    </source>
</reference>
<dbReference type="EMBL" id="JAMQGM010000045">
    <property type="protein sequence ID" value="MCM2579655.1"/>
    <property type="molecule type" value="Genomic_DNA"/>
</dbReference>
<dbReference type="Gene3D" id="3.60.20.10">
    <property type="entry name" value="Glutamine Phosphoribosylpyrophosphate, subunit 1, domain 1"/>
    <property type="match status" value="1"/>
</dbReference>
<dbReference type="InterPro" id="IPR026869">
    <property type="entry name" value="EgtC-like"/>
</dbReference>
<keyword evidence="1 2" id="KW-0315">Glutamine amidotransferase</keyword>
<dbReference type="InterPro" id="IPR052373">
    <property type="entry name" value="Gamma-glu_amide_hydrolase"/>
</dbReference>